<sequence length="262" mass="30164">RSLQRDRFSNDSDDLFRDVDANIQRCRDRIEDGIMPQWWERKLDRYLNIGEHANKAKASERRVSAGQLLSSLVGKPIQFSWKDFDKYNKQADDLVWVEGANGPGAMPMWAYNSPGYTKKYAVNHLYTQNYHEVEFSVKIPGANDNESTVLPFVYDTGCSICRLYEEDLQVIVDMAGQSAPFFCYIGVQSSQGHYTVVSTCKLAFNIHDQSWKNQGNWPRPWVEVQCSVDPGKAPTGWHLRLDEPWLRDLYYIATAPDNNHTL</sequence>
<reference evidence="1" key="2">
    <citation type="journal article" date="2023" name="IMA Fungus">
        <title>Comparative genomic study of the Penicillium genus elucidates a diverse pangenome and 15 lateral gene transfer events.</title>
        <authorList>
            <person name="Petersen C."/>
            <person name="Sorensen T."/>
            <person name="Nielsen M.R."/>
            <person name="Sondergaard T.E."/>
            <person name="Sorensen J.L."/>
            <person name="Fitzpatrick D.A."/>
            <person name="Frisvad J.C."/>
            <person name="Nielsen K.L."/>
        </authorList>
    </citation>
    <scope>NUCLEOTIDE SEQUENCE</scope>
    <source>
        <strain evidence="1">IBT 21917</strain>
    </source>
</reference>
<dbReference type="EMBL" id="JAPQKO010000008">
    <property type="protein sequence ID" value="KAJ5152029.1"/>
    <property type="molecule type" value="Genomic_DNA"/>
</dbReference>
<gene>
    <name evidence="1" type="ORF">N7492_010324</name>
</gene>
<feature type="non-terminal residue" evidence="1">
    <location>
        <position position="1"/>
    </location>
</feature>
<reference evidence="1" key="1">
    <citation type="submission" date="2022-11" db="EMBL/GenBank/DDBJ databases">
        <authorList>
            <person name="Petersen C."/>
        </authorList>
    </citation>
    <scope>NUCLEOTIDE SEQUENCE</scope>
    <source>
        <strain evidence="1">IBT 21917</strain>
    </source>
</reference>
<dbReference type="AlphaFoldDB" id="A0A9W9HN80"/>
<proteinExistence type="predicted"/>
<keyword evidence="2" id="KW-1185">Reference proteome</keyword>
<name>A0A9W9HN80_9EURO</name>
<evidence type="ECO:0000313" key="2">
    <source>
        <dbReference type="Proteomes" id="UP001146351"/>
    </source>
</evidence>
<protein>
    <submittedName>
        <fullName evidence="1">Uncharacterized protein</fullName>
    </submittedName>
</protein>
<dbReference type="Proteomes" id="UP001146351">
    <property type="component" value="Unassembled WGS sequence"/>
</dbReference>
<evidence type="ECO:0000313" key="1">
    <source>
        <dbReference type="EMBL" id="KAJ5152029.1"/>
    </source>
</evidence>
<comment type="caution">
    <text evidence="1">The sequence shown here is derived from an EMBL/GenBank/DDBJ whole genome shotgun (WGS) entry which is preliminary data.</text>
</comment>
<accession>A0A9W9HN80</accession>
<organism evidence="1 2">
    <name type="scientific">Penicillium capsulatum</name>
    <dbReference type="NCBI Taxonomy" id="69766"/>
    <lineage>
        <taxon>Eukaryota</taxon>
        <taxon>Fungi</taxon>
        <taxon>Dikarya</taxon>
        <taxon>Ascomycota</taxon>
        <taxon>Pezizomycotina</taxon>
        <taxon>Eurotiomycetes</taxon>
        <taxon>Eurotiomycetidae</taxon>
        <taxon>Eurotiales</taxon>
        <taxon>Aspergillaceae</taxon>
        <taxon>Penicillium</taxon>
    </lineage>
</organism>